<reference evidence="1 2" key="1">
    <citation type="submission" date="2019-05" db="EMBL/GenBank/DDBJ databases">
        <title>Algicella ahnfeltiae gen. nov., sp. nov., a novel marine bacterium of the family Flavobacteriaceae isolated from a red alga.</title>
        <authorList>
            <person name="Nedashkovskaya O.I."/>
            <person name="Kukhlevskiy A.D."/>
            <person name="Kim S.-G."/>
            <person name="Zhukova N.V."/>
            <person name="Mikhailov V.V."/>
        </authorList>
    </citation>
    <scope>NUCLEOTIDE SEQUENCE [LARGE SCALE GENOMIC DNA]</scope>
    <source>
        <strain evidence="1 2">10Alg115</strain>
    </source>
</reference>
<dbReference type="Proteomes" id="UP000306229">
    <property type="component" value="Chromosome"/>
</dbReference>
<dbReference type="OrthoDB" id="4954833at2"/>
<keyword evidence="2" id="KW-1185">Reference proteome</keyword>
<evidence type="ECO:0000313" key="2">
    <source>
        <dbReference type="Proteomes" id="UP000306229"/>
    </source>
</evidence>
<proteinExistence type="predicted"/>
<evidence type="ECO:0008006" key="3">
    <source>
        <dbReference type="Google" id="ProtNLM"/>
    </source>
</evidence>
<accession>A0A5B7TRE5</accession>
<dbReference type="InterPro" id="IPR011235">
    <property type="entry name" value="MepB-like"/>
</dbReference>
<evidence type="ECO:0000313" key="1">
    <source>
        <dbReference type="EMBL" id="QCX37753.1"/>
    </source>
</evidence>
<organism evidence="1 2">
    <name type="scientific">Aureibaculum algae</name>
    <dbReference type="NCBI Taxonomy" id="2584122"/>
    <lineage>
        <taxon>Bacteria</taxon>
        <taxon>Pseudomonadati</taxon>
        <taxon>Bacteroidota</taxon>
        <taxon>Flavobacteriia</taxon>
        <taxon>Flavobacteriales</taxon>
        <taxon>Flavobacteriaceae</taxon>
        <taxon>Aureibaculum</taxon>
    </lineage>
</organism>
<gene>
    <name evidence="1" type="ORF">FF125_04630</name>
</gene>
<sequence>MNKNIKEQLSLIQELIPEKFEFTNPEFEEESKDYWACRFSINEKIVLYRKAKITPTKVGQFVTLWKREVKGPIAPFHIDDDFDLVIIFTVNENEIGQFVFPKSVLVLKGIVSTNVKEGKRGFRVYPPWDVAVNKQAIRTQKWQLNYFLKITDNSINKAKAQELFMSNEN</sequence>
<protein>
    <recommendedName>
        <fullName evidence="3">MepB family protein</fullName>
    </recommendedName>
</protein>
<name>A0A5B7TRE5_9FLAO</name>
<dbReference type="InterPro" id="IPR038231">
    <property type="entry name" value="MepB-like_sf"/>
</dbReference>
<dbReference type="Pfam" id="PF08877">
    <property type="entry name" value="MepB-like"/>
    <property type="match status" value="1"/>
</dbReference>
<dbReference type="EMBL" id="CP040749">
    <property type="protein sequence ID" value="QCX37753.1"/>
    <property type="molecule type" value="Genomic_DNA"/>
</dbReference>
<dbReference type="AlphaFoldDB" id="A0A5B7TRE5"/>
<dbReference type="PIRSF" id="PIRSF032285">
    <property type="entry name" value="UCP032285"/>
    <property type="match status" value="1"/>
</dbReference>
<dbReference type="KEGG" id="fbe:FF125_04630"/>
<dbReference type="Gene3D" id="3.40.1350.140">
    <property type="entry name" value="MepB-like"/>
    <property type="match status" value="1"/>
</dbReference>
<dbReference type="RefSeq" id="WP_138948680.1">
    <property type="nucleotide sequence ID" value="NZ_CP040749.1"/>
</dbReference>